<dbReference type="InterPro" id="IPR000571">
    <property type="entry name" value="Znf_CCCH"/>
</dbReference>
<dbReference type="OrthoDB" id="749011at2759"/>
<feature type="compositionally biased region" description="Low complexity" evidence="6">
    <location>
        <begin position="162"/>
        <end position="177"/>
    </location>
</feature>
<evidence type="ECO:0000256" key="2">
    <source>
        <dbReference type="ARBA" id="ARBA00022771"/>
    </source>
</evidence>
<evidence type="ECO:0000256" key="4">
    <source>
        <dbReference type="ARBA" id="ARBA00023125"/>
    </source>
</evidence>
<evidence type="ECO:0000256" key="6">
    <source>
        <dbReference type="SAM" id="MobiDB-lite"/>
    </source>
</evidence>
<dbReference type="InterPro" id="IPR045234">
    <property type="entry name" value="Unkempt-like"/>
</dbReference>
<dbReference type="PANTHER" id="PTHR14493:SF50">
    <property type="entry name" value="RING FINGER PROTEIN UNKEMPT"/>
    <property type="match status" value="1"/>
</dbReference>
<comment type="caution">
    <text evidence="8">The sequence shown here is derived from an EMBL/GenBank/DDBJ whole genome shotgun (WGS) entry which is preliminary data.</text>
</comment>
<name>A0A9D4TNA5_CHLVU</name>
<dbReference type="GO" id="GO:0008270">
    <property type="term" value="F:zinc ion binding"/>
    <property type="evidence" value="ECO:0007669"/>
    <property type="project" value="UniProtKB-KW"/>
</dbReference>
<evidence type="ECO:0000313" key="9">
    <source>
        <dbReference type="Proteomes" id="UP001055712"/>
    </source>
</evidence>
<evidence type="ECO:0000256" key="3">
    <source>
        <dbReference type="ARBA" id="ARBA00022833"/>
    </source>
</evidence>
<reference evidence="8" key="1">
    <citation type="journal article" date="2019" name="Plant J.">
        <title>Chlorella vulgaris genome assembly and annotation reveals the molecular basis for metabolic acclimation to high light conditions.</title>
        <authorList>
            <person name="Cecchin M."/>
            <person name="Marcolungo L."/>
            <person name="Rossato M."/>
            <person name="Girolomoni L."/>
            <person name="Cosentino E."/>
            <person name="Cuine S."/>
            <person name="Li-Beisson Y."/>
            <person name="Delledonne M."/>
            <person name="Ballottari M."/>
        </authorList>
    </citation>
    <scope>NUCLEOTIDE SEQUENCE</scope>
    <source>
        <strain evidence="8">211/11P</strain>
    </source>
</reference>
<feature type="compositionally biased region" description="Polar residues" evidence="6">
    <location>
        <begin position="228"/>
        <end position="240"/>
    </location>
</feature>
<keyword evidence="1 5" id="KW-0479">Metal-binding</keyword>
<feature type="zinc finger region" description="C3H1-type" evidence="5">
    <location>
        <begin position="55"/>
        <end position="83"/>
    </location>
</feature>
<keyword evidence="9" id="KW-1185">Reference proteome</keyword>
<feature type="region of interest" description="Disordered" evidence="6">
    <location>
        <begin position="227"/>
        <end position="246"/>
    </location>
</feature>
<feature type="domain" description="C3H1-type" evidence="7">
    <location>
        <begin position="55"/>
        <end position="83"/>
    </location>
</feature>
<dbReference type="Pfam" id="PF25512">
    <property type="entry name" value="zf-CCCH_AtC3H23"/>
    <property type="match status" value="1"/>
</dbReference>
<evidence type="ECO:0000256" key="5">
    <source>
        <dbReference type="PROSITE-ProRule" id="PRU00723"/>
    </source>
</evidence>
<evidence type="ECO:0000313" key="8">
    <source>
        <dbReference type="EMBL" id="KAI3430336.1"/>
    </source>
</evidence>
<dbReference type="AlphaFoldDB" id="A0A9D4TNA5"/>
<keyword evidence="3 5" id="KW-0862">Zinc</keyword>
<protein>
    <recommendedName>
        <fullName evidence="7">C3H1-type domain-containing protein</fullName>
    </recommendedName>
</protein>
<dbReference type="PANTHER" id="PTHR14493">
    <property type="entry name" value="UNKEMPT FAMILY MEMBER"/>
    <property type="match status" value="1"/>
</dbReference>
<evidence type="ECO:0000259" key="7">
    <source>
        <dbReference type="PROSITE" id="PS50103"/>
    </source>
</evidence>
<sequence length="505" mass="54009">MAQAGSLDELYQSDSFRMDCMKVVPCTKHYVHDWTECPFAHPHEKARRRDPRRHNYTGIACPSMRQDGACSLADNCPYAHNVFEYWLHPTRYRTQLCNDGTACKRKLCFFAHGVMELRTPEAKPFVPAEAVLAAAAAAAAGGSQTDVLAAAAASPRQPSEDASLPSPSQVQAQSQSQRSTDSAQASQEHPLIELMTRLVARGKVTPERSAAILQQVLSPDALHDLRNASDSLSSPTTAHSDSPERVCNSDPLNWINPSSPLQHMGEDALLPVRHSVDTALLPSLLPGPVAVAPPDYAALGAAMEQGPSVAEMRLALLQGALQEAQARSSLGLPASTAAELLGQGNSTRSSFDVARASFDGSQQHGGGGGLLPSPRSSWGGSYTGIVQHQLMMGALQQQEQAHALALATAASSGGFWGGPSTERLSLDSQLSQLSLDARTYHHDRASMDSRMSLGARPSMDGGPLSPLSMRVSQDMHRMSLEETAASFNAFSSGFYAPASRFDDRQ</sequence>
<accession>A0A9D4TNA5</accession>
<keyword evidence="2 5" id="KW-0863">Zinc-finger</keyword>
<reference evidence="8" key="2">
    <citation type="submission" date="2020-11" db="EMBL/GenBank/DDBJ databases">
        <authorList>
            <person name="Cecchin M."/>
            <person name="Marcolungo L."/>
            <person name="Rossato M."/>
            <person name="Girolomoni L."/>
            <person name="Cosentino E."/>
            <person name="Cuine S."/>
            <person name="Li-Beisson Y."/>
            <person name="Delledonne M."/>
            <person name="Ballottari M."/>
        </authorList>
    </citation>
    <scope>NUCLEOTIDE SEQUENCE</scope>
    <source>
        <strain evidence="8">211/11P</strain>
        <tissue evidence="8">Whole cell</tissue>
    </source>
</reference>
<keyword evidence="4" id="KW-0238">DNA-binding</keyword>
<dbReference type="EMBL" id="SIDB01000007">
    <property type="protein sequence ID" value="KAI3430336.1"/>
    <property type="molecule type" value="Genomic_DNA"/>
</dbReference>
<dbReference type="InterPro" id="IPR057444">
    <property type="entry name" value="Znf-CCCH_AtC3H23-like"/>
</dbReference>
<dbReference type="PROSITE" id="PS50103">
    <property type="entry name" value="ZF_C3H1"/>
    <property type="match status" value="1"/>
</dbReference>
<proteinExistence type="predicted"/>
<dbReference type="GO" id="GO:0003677">
    <property type="term" value="F:DNA binding"/>
    <property type="evidence" value="ECO:0007669"/>
    <property type="project" value="UniProtKB-KW"/>
</dbReference>
<evidence type="ECO:0000256" key="1">
    <source>
        <dbReference type="ARBA" id="ARBA00022723"/>
    </source>
</evidence>
<gene>
    <name evidence="8" type="ORF">D9Q98_004931</name>
</gene>
<organism evidence="8 9">
    <name type="scientific">Chlorella vulgaris</name>
    <name type="common">Green alga</name>
    <dbReference type="NCBI Taxonomy" id="3077"/>
    <lineage>
        <taxon>Eukaryota</taxon>
        <taxon>Viridiplantae</taxon>
        <taxon>Chlorophyta</taxon>
        <taxon>core chlorophytes</taxon>
        <taxon>Trebouxiophyceae</taxon>
        <taxon>Chlorellales</taxon>
        <taxon>Chlorellaceae</taxon>
        <taxon>Chlorella clade</taxon>
        <taxon>Chlorella</taxon>
    </lineage>
</organism>
<feature type="region of interest" description="Disordered" evidence="6">
    <location>
        <begin position="149"/>
        <end position="189"/>
    </location>
</feature>
<feature type="compositionally biased region" description="Polar residues" evidence="6">
    <location>
        <begin position="178"/>
        <end position="187"/>
    </location>
</feature>
<dbReference type="Proteomes" id="UP001055712">
    <property type="component" value="Unassembled WGS sequence"/>
</dbReference>